<evidence type="ECO:0000313" key="6">
    <source>
        <dbReference type="Proteomes" id="UP001358417"/>
    </source>
</evidence>
<dbReference type="PANTHER" id="PTHR43918:SF4">
    <property type="entry name" value="CARBOXYLIC ESTER HYDROLASE"/>
    <property type="match status" value="1"/>
</dbReference>
<comment type="caution">
    <text evidence="5">The sequence shown here is derived from an EMBL/GenBank/DDBJ whole genome shotgun (WGS) entry which is preliminary data.</text>
</comment>
<keyword evidence="6" id="KW-1185">Reference proteome</keyword>
<dbReference type="EMBL" id="JAVRRD010000025">
    <property type="protein sequence ID" value="KAK5047584.1"/>
    <property type="molecule type" value="Genomic_DNA"/>
</dbReference>
<organism evidence="5 6">
    <name type="scientific">Exophiala bonariae</name>
    <dbReference type="NCBI Taxonomy" id="1690606"/>
    <lineage>
        <taxon>Eukaryota</taxon>
        <taxon>Fungi</taxon>
        <taxon>Dikarya</taxon>
        <taxon>Ascomycota</taxon>
        <taxon>Pezizomycotina</taxon>
        <taxon>Eurotiomycetes</taxon>
        <taxon>Chaetothyriomycetidae</taxon>
        <taxon>Chaetothyriales</taxon>
        <taxon>Herpotrichiellaceae</taxon>
        <taxon>Exophiala</taxon>
    </lineage>
</organism>
<accession>A0AAV9N1Y4</accession>
<evidence type="ECO:0000256" key="2">
    <source>
        <dbReference type="ARBA" id="ARBA00022801"/>
    </source>
</evidence>
<dbReference type="GeneID" id="89974852"/>
<protein>
    <recommendedName>
        <fullName evidence="3">Carboxylic ester hydrolase</fullName>
        <ecNumber evidence="3">3.1.1.-</ecNumber>
    </recommendedName>
</protein>
<evidence type="ECO:0000259" key="4">
    <source>
        <dbReference type="Pfam" id="PF00135"/>
    </source>
</evidence>
<dbReference type="Proteomes" id="UP001358417">
    <property type="component" value="Unassembled WGS sequence"/>
</dbReference>
<dbReference type="Pfam" id="PF00135">
    <property type="entry name" value="COesterase"/>
    <property type="match status" value="1"/>
</dbReference>
<dbReference type="PANTHER" id="PTHR43918">
    <property type="entry name" value="ACETYLCHOLINESTERASE"/>
    <property type="match status" value="1"/>
</dbReference>
<keyword evidence="3" id="KW-0732">Signal</keyword>
<evidence type="ECO:0000256" key="1">
    <source>
        <dbReference type="ARBA" id="ARBA00005964"/>
    </source>
</evidence>
<dbReference type="InterPro" id="IPR029058">
    <property type="entry name" value="AB_hydrolase_fold"/>
</dbReference>
<dbReference type="Gene3D" id="3.40.50.1820">
    <property type="entry name" value="alpha/beta hydrolase"/>
    <property type="match status" value="1"/>
</dbReference>
<dbReference type="EC" id="3.1.1.-" evidence="3"/>
<name>A0AAV9N1Y4_9EURO</name>
<feature type="chain" id="PRO_5043109320" description="Carboxylic ester hydrolase" evidence="3">
    <location>
        <begin position="22"/>
        <end position="556"/>
    </location>
</feature>
<dbReference type="AlphaFoldDB" id="A0AAV9N1Y4"/>
<dbReference type="InterPro" id="IPR002018">
    <property type="entry name" value="CarbesteraseB"/>
</dbReference>
<evidence type="ECO:0000256" key="3">
    <source>
        <dbReference type="RuleBase" id="RU361235"/>
    </source>
</evidence>
<gene>
    <name evidence="5" type="ORF">LTR84_006681</name>
</gene>
<dbReference type="RefSeq" id="XP_064703128.1">
    <property type="nucleotide sequence ID" value="XM_064850241.1"/>
</dbReference>
<evidence type="ECO:0000313" key="5">
    <source>
        <dbReference type="EMBL" id="KAK5047584.1"/>
    </source>
</evidence>
<comment type="similarity">
    <text evidence="1 3">Belongs to the type-B carboxylesterase/lipase family.</text>
</comment>
<dbReference type="PROSITE" id="PS00122">
    <property type="entry name" value="CARBOXYLESTERASE_B_1"/>
    <property type="match status" value="1"/>
</dbReference>
<reference evidence="5 6" key="1">
    <citation type="submission" date="2023-08" db="EMBL/GenBank/DDBJ databases">
        <title>Black Yeasts Isolated from many extreme environments.</title>
        <authorList>
            <person name="Coleine C."/>
            <person name="Stajich J.E."/>
            <person name="Selbmann L."/>
        </authorList>
    </citation>
    <scope>NUCLEOTIDE SEQUENCE [LARGE SCALE GENOMIC DNA]</scope>
    <source>
        <strain evidence="5 6">CCFEE 5792</strain>
    </source>
</reference>
<sequence>MANIYPLVAVLLSFFLFPLSALSSEDVTTESWVDWNLRPTANTDAGVVVGVSQTVSTSRTKINAFLGVPFGAQPVRFAGPKRPTPWKTPRDASKTGPACIQQFNYPNPRRASILQWFNTPPPPAGESEDCLSVNVYVPQPAWKPKPVMVWLYGGGLLYGSNAVEKYDGSFLAANNDVIVVVPNYRTNVFGFSGSPQVPATERNAGFLDQRLALDWVQRNIAAFGGDPTKVTIFGESAGAASVDNLLTVPPQPVPFRAAIMESGTSTFRAVPADYSAAWNILVAAMGCGNSSASQTNNPQILACMRALPATKIKDYNEQNRLGWVPIYDNVTSAYYARKNRLDSNPGSSKIARVPILGGSNAHEGRLYSVSAANATSFVRGLFPLATDAEIAGLLASYSGYSSEFRQLAALYTDFIFQCPARLVALETAQVGIPSYRYYYNASFPNSQIFVDAGVYHASEIGIVLGTYNKTGATPFQIQLSTYVQKVWADFAKDPNGFGRPPWPTVPTAMGEIGGGVRAEDGPNAQGKFLTVLSKQQTDAVDSGCAKFQAIYDFLGH</sequence>
<dbReference type="GO" id="GO:0052689">
    <property type="term" value="F:carboxylic ester hydrolase activity"/>
    <property type="evidence" value="ECO:0007669"/>
    <property type="project" value="TreeGrafter"/>
</dbReference>
<proteinExistence type="inferred from homology"/>
<dbReference type="InterPro" id="IPR050654">
    <property type="entry name" value="AChE-related_enzymes"/>
</dbReference>
<dbReference type="SUPFAM" id="SSF53474">
    <property type="entry name" value="alpha/beta-Hydrolases"/>
    <property type="match status" value="1"/>
</dbReference>
<feature type="domain" description="Carboxylesterase type B" evidence="4">
    <location>
        <begin position="39"/>
        <end position="506"/>
    </location>
</feature>
<feature type="signal peptide" evidence="3">
    <location>
        <begin position="1"/>
        <end position="21"/>
    </location>
</feature>
<dbReference type="InterPro" id="IPR019826">
    <property type="entry name" value="Carboxylesterase_B_AS"/>
</dbReference>
<keyword evidence="2 3" id="KW-0378">Hydrolase</keyword>